<dbReference type="PANTHER" id="PTHR42939:SF1">
    <property type="entry name" value="ABC TRANSPORTER ATP-BINDING PROTEIN ALBC-RELATED"/>
    <property type="match status" value="1"/>
</dbReference>
<dbReference type="Proteomes" id="UP000178943">
    <property type="component" value="Unassembled WGS sequence"/>
</dbReference>
<evidence type="ECO:0000313" key="5">
    <source>
        <dbReference type="EMBL" id="OGF59956.1"/>
    </source>
</evidence>
<dbReference type="InterPro" id="IPR003593">
    <property type="entry name" value="AAA+_ATPase"/>
</dbReference>
<protein>
    <recommendedName>
        <fullName evidence="4">ABC transporter domain-containing protein</fullName>
    </recommendedName>
</protein>
<gene>
    <name evidence="5" type="ORF">A2Y62_07675</name>
</gene>
<keyword evidence="2" id="KW-0547">Nucleotide-binding</keyword>
<dbReference type="PANTHER" id="PTHR42939">
    <property type="entry name" value="ABC TRANSPORTER ATP-BINDING PROTEIN ALBC-RELATED"/>
    <property type="match status" value="1"/>
</dbReference>
<dbReference type="SMART" id="SM00382">
    <property type="entry name" value="AAA"/>
    <property type="match status" value="1"/>
</dbReference>
<reference evidence="5 6" key="1">
    <citation type="journal article" date="2016" name="Nat. Commun.">
        <title>Thousands of microbial genomes shed light on interconnected biogeochemical processes in an aquifer system.</title>
        <authorList>
            <person name="Anantharaman K."/>
            <person name="Brown C.T."/>
            <person name="Hug L.A."/>
            <person name="Sharon I."/>
            <person name="Castelle C.J."/>
            <person name="Probst A.J."/>
            <person name="Thomas B.C."/>
            <person name="Singh A."/>
            <person name="Wilkins M.J."/>
            <person name="Karaoz U."/>
            <person name="Brodie E.L."/>
            <person name="Williams K.H."/>
            <person name="Hubbard S.S."/>
            <person name="Banfield J.F."/>
        </authorList>
    </citation>
    <scope>NUCLEOTIDE SEQUENCE [LARGE SCALE GENOMIC DNA]</scope>
</reference>
<dbReference type="EMBL" id="MFGW01000205">
    <property type="protein sequence ID" value="OGF59956.1"/>
    <property type="molecule type" value="Genomic_DNA"/>
</dbReference>
<accession>A0A1F5V948</accession>
<name>A0A1F5V948_9BACT</name>
<dbReference type="CDD" id="cd03230">
    <property type="entry name" value="ABC_DR_subfamily_A"/>
    <property type="match status" value="1"/>
</dbReference>
<dbReference type="STRING" id="1817863.A2Y62_07675"/>
<dbReference type="InterPro" id="IPR051782">
    <property type="entry name" value="ABC_Transporter_VariousFunc"/>
</dbReference>
<dbReference type="GO" id="GO:0005524">
    <property type="term" value="F:ATP binding"/>
    <property type="evidence" value="ECO:0007669"/>
    <property type="project" value="UniProtKB-KW"/>
</dbReference>
<feature type="domain" description="ABC transporter" evidence="4">
    <location>
        <begin position="4"/>
        <end position="238"/>
    </location>
</feature>
<proteinExistence type="predicted"/>
<evidence type="ECO:0000256" key="1">
    <source>
        <dbReference type="ARBA" id="ARBA00022448"/>
    </source>
</evidence>
<dbReference type="InterPro" id="IPR027417">
    <property type="entry name" value="P-loop_NTPase"/>
</dbReference>
<dbReference type="PROSITE" id="PS50893">
    <property type="entry name" value="ABC_TRANSPORTER_2"/>
    <property type="match status" value="1"/>
</dbReference>
<organism evidence="5 6">
    <name type="scientific">Candidatus Fischerbacteria bacterium RBG_13_37_8</name>
    <dbReference type="NCBI Taxonomy" id="1817863"/>
    <lineage>
        <taxon>Bacteria</taxon>
        <taxon>Candidatus Fischeribacteriota</taxon>
    </lineage>
</organism>
<evidence type="ECO:0000256" key="3">
    <source>
        <dbReference type="ARBA" id="ARBA00022840"/>
    </source>
</evidence>
<dbReference type="GO" id="GO:0016887">
    <property type="term" value="F:ATP hydrolysis activity"/>
    <property type="evidence" value="ECO:0007669"/>
    <property type="project" value="InterPro"/>
</dbReference>
<dbReference type="Pfam" id="PF00005">
    <property type="entry name" value="ABC_tran"/>
    <property type="match status" value="1"/>
</dbReference>
<keyword evidence="1" id="KW-0813">Transport</keyword>
<dbReference type="InterPro" id="IPR003439">
    <property type="entry name" value="ABC_transporter-like_ATP-bd"/>
</dbReference>
<dbReference type="SUPFAM" id="SSF52540">
    <property type="entry name" value="P-loop containing nucleoside triphosphate hydrolases"/>
    <property type="match status" value="1"/>
</dbReference>
<evidence type="ECO:0000256" key="2">
    <source>
        <dbReference type="ARBA" id="ARBA00022741"/>
    </source>
</evidence>
<dbReference type="AlphaFoldDB" id="A0A1F5V948"/>
<evidence type="ECO:0000259" key="4">
    <source>
        <dbReference type="PROSITE" id="PS50893"/>
    </source>
</evidence>
<dbReference type="Gene3D" id="3.40.50.300">
    <property type="entry name" value="P-loop containing nucleotide triphosphate hydrolases"/>
    <property type="match status" value="1"/>
</dbReference>
<comment type="caution">
    <text evidence="5">The sequence shown here is derived from an EMBL/GenBank/DDBJ whole genome shotgun (WGS) entry which is preliminary data.</text>
</comment>
<keyword evidence="3" id="KW-0067">ATP-binding</keyword>
<sequence length="309" mass="35004">MTVLEVGNVSKTFRLGILRKKIEAVKDVSLKVLQNEIYGFIGPNGAGKTTTIKLIIGLIWQDSGDIKLFDMKNTDLEAKKRIGFLPENPYFYDYLSLYEFLDLAAQLYDIPAHERKERIAYLLDKLHISHWEHYSLRKLSRGTLQRTGLAQALINKPDLLILDEPMANLDPMGRRDVRDLMIELKEQGTSIFFSSHILSDAEMLCDRVGIIFEGKMISEGKLSDLLKETIERFEVIVKGISGSNISNSLASVVTEQEDSLLLYVNNEDALDKLQQFVAQQKGRVMSIVPTKSTLEDYFIGKVKEQKGGK</sequence>
<evidence type="ECO:0000313" key="6">
    <source>
        <dbReference type="Proteomes" id="UP000178943"/>
    </source>
</evidence>